<dbReference type="Proteomes" id="UP000056109">
    <property type="component" value="Chromosome I"/>
</dbReference>
<dbReference type="GO" id="GO:0003677">
    <property type="term" value="F:DNA binding"/>
    <property type="evidence" value="ECO:0007669"/>
    <property type="project" value="UniProtKB-KW"/>
</dbReference>
<evidence type="ECO:0000313" key="5">
    <source>
        <dbReference type="Proteomes" id="UP000056109"/>
    </source>
</evidence>
<dbReference type="PATRIC" id="fig|446692.3.peg.1277"/>
<dbReference type="GeneID" id="34782362"/>
<dbReference type="CDD" id="cd00093">
    <property type="entry name" value="HTH_XRE"/>
    <property type="match status" value="1"/>
</dbReference>
<reference evidence="5" key="1">
    <citation type="submission" date="2014-09" db="EMBL/GenBank/DDBJ databases">
        <authorList>
            <person name="Illeghems K.G."/>
        </authorList>
    </citation>
    <scope>NUCLEOTIDE SEQUENCE [LARGE SCALE GENOMIC DNA]</scope>
    <source>
        <strain evidence="5">108B</strain>
    </source>
</reference>
<evidence type="ECO:0000256" key="2">
    <source>
        <dbReference type="SAM" id="MobiDB-lite"/>
    </source>
</evidence>
<evidence type="ECO:0000259" key="3">
    <source>
        <dbReference type="PROSITE" id="PS50943"/>
    </source>
</evidence>
<keyword evidence="5" id="KW-1185">Reference proteome</keyword>
<evidence type="ECO:0000256" key="1">
    <source>
        <dbReference type="ARBA" id="ARBA00023125"/>
    </source>
</evidence>
<feature type="compositionally biased region" description="Basic and acidic residues" evidence="2">
    <location>
        <begin position="23"/>
        <end position="35"/>
    </location>
</feature>
<dbReference type="SMART" id="SM00530">
    <property type="entry name" value="HTH_XRE"/>
    <property type="match status" value="1"/>
</dbReference>
<dbReference type="OrthoDB" id="9814751at2"/>
<protein>
    <submittedName>
        <fullName evidence="4">Transcriptional regulator</fullName>
    </submittedName>
</protein>
<organism evidence="4 5">
    <name type="scientific">Acetobacter senegalensis</name>
    <dbReference type="NCBI Taxonomy" id="446692"/>
    <lineage>
        <taxon>Bacteria</taxon>
        <taxon>Pseudomonadati</taxon>
        <taxon>Pseudomonadota</taxon>
        <taxon>Alphaproteobacteria</taxon>
        <taxon>Acetobacterales</taxon>
        <taxon>Acetobacteraceae</taxon>
        <taxon>Acetobacter</taxon>
    </lineage>
</organism>
<dbReference type="EMBL" id="LN606600">
    <property type="protein sequence ID" value="CEF40639.1"/>
    <property type="molecule type" value="Genomic_DNA"/>
</dbReference>
<feature type="region of interest" description="Disordered" evidence="2">
    <location>
        <begin position="1"/>
        <end position="35"/>
    </location>
</feature>
<dbReference type="Pfam" id="PF13560">
    <property type="entry name" value="HTH_31"/>
    <property type="match status" value="1"/>
</dbReference>
<name>A0A0U5ET28_9PROT</name>
<dbReference type="AlphaFoldDB" id="A0A0U5ET28"/>
<feature type="domain" description="HTH cro/C1-type" evidence="3">
    <location>
        <begin position="46"/>
        <end position="100"/>
    </location>
</feature>
<evidence type="ECO:0000313" key="4">
    <source>
        <dbReference type="EMBL" id="CEF40639.1"/>
    </source>
</evidence>
<proteinExistence type="predicted"/>
<dbReference type="InterPro" id="IPR001387">
    <property type="entry name" value="Cro/C1-type_HTH"/>
</dbReference>
<dbReference type="PROSITE" id="PS50943">
    <property type="entry name" value="HTH_CROC1"/>
    <property type="match status" value="1"/>
</dbReference>
<dbReference type="InterPro" id="IPR010982">
    <property type="entry name" value="Lambda_DNA-bd_dom_sf"/>
</dbReference>
<sequence>MVQSRRTINERGPAHHVTSPSGKEGHEVEAEKEEMISPGSDLGQRMKILRKASGMTQQQVADALGVSRPAIAFWETGREGSARKHIPNLARLFGVDPEIFLTGYVQADIALTVSPDEHDIIKLYRMLDPSRKVSAQKWIERQVRMLQKSGGGAE</sequence>
<dbReference type="SUPFAM" id="SSF47413">
    <property type="entry name" value="lambda repressor-like DNA-binding domains"/>
    <property type="match status" value="1"/>
</dbReference>
<dbReference type="PANTHER" id="PTHR46558:SF11">
    <property type="entry name" value="HTH-TYPE TRANSCRIPTIONAL REGULATOR XRE"/>
    <property type="match status" value="1"/>
</dbReference>
<accession>A0A0U5ET28</accession>
<dbReference type="RefSeq" id="WP_081473611.1">
    <property type="nucleotide sequence ID" value="NZ_JAMZAG010000001.1"/>
</dbReference>
<keyword evidence="1" id="KW-0238">DNA-binding</keyword>
<dbReference type="KEGG" id="asz:ASN_1273"/>
<dbReference type="PANTHER" id="PTHR46558">
    <property type="entry name" value="TRACRIPTIONAL REGULATORY PROTEIN-RELATED-RELATED"/>
    <property type="match status" value="1"/>
</dbReference>
<dbReference type="Gene3D" id="1.10.260.40">
    <property type="entry name" value="lambda repressor-like DNA-binding domains"/>
    <property type="match status" value="1"/>
</dbReference>
<gene>
    <name evidence="4" type="ORF">ASN_1273</name>
</gene>